<evidence type="ECO:0000313" key="2">
    <source>
        <dbReference type="EMBL" id="KAK9699265.1"/>
    </source>
</evidence>
<name>A0AAW1J8Z3_SAPOF</name>
<dbReference type="PANTHER" id="PTHR33564:SF8">
    <property type="entry name" value="TRANSMEMBRANE PROTEIN"/>
    <property type="match status" value="1"/>
</dbReference>
<dbReference type="PANTHER" id="PTHR33564">
    <property type="entry name" value="TRANSMEMBRANE PROTEIN"/>
    <property type="match status" value="1"/>
</dbReference>
<sequence length="109" mass="12435">MEGSMGMGVMAVFAVSGSVALLAHQLHKRLLSDFMKKIEFEFGYGKCNKKKVHMKGQTKQSMKRKSIGLEGTMPLNRLVLYKGIIQHKMRNPKKEYGVSRGRNLYHLHI</sequence>
<keyword evidence="1" id="KW-0812">Transmembrane</keyword>
<evidence type="ECO:0000256" key="1">
    <source>
        <dbReference type="SAM" id="Phobius"/>
    </source>
</evidence>
<accession>A0AAW1J8Z3</accession>
<organism evidence="2 3">
    <name type="scientific">Saponaria officinalis</name>
    <name type="common">Common soapwort</name>
    <name type="synonym">Lychnis saponaria</name>
    <dbReference type="NCBI Taxonomy" id="3572"/>
    <lineage>
        <taxon>Eukaryota</taxon>
        <taxon>Viridiplantae</taxon>
        <taxon>Streptophyta</taxon>
        <taxon>Embryophyta</taxon>
        <taxon>Tracheophyta</taxon>
        <taxon>Spermatophyta</taxon>
        <taxon>Magnoliopsida</taxon>
        <taxon>eudicotyledons</taxon>
        <taxon>Gunneridae</taxon>
        <taxon>Pentapetalae</taxon>
        <taxon>Caryophyllales</taxon>
        <taxon>Caryophyllaceae</taxon>
        <taxon>Caryophylleae</taxon>
        <taxon>Saponaria</taxon>
    </lineage>
</organism>
<protein>
    <submittedName>
        <fullName evidence="2">Uncharacterized protein</fullName>
    </submittedName>
</protein>
<evidence type="ECO:0000313" key="3">
    <source>
        <dbReference type="Proteomes" id="UP001443914"/>
    </source>
</evidence>
<proteinExistence type="predicted"/>
<dbReference type="AlphaFoldDB" id="A0AAW1J8Z3"/>
<comment type="caution">
    <text evidence="2">The sequence shown here is derived from an EMBL/GenBank/DDBJ whole genome shotgun (WGS) entry which is preliminary data.</text>
</comment>
<keyword evidence="3" id="KW-1185">Reference proteome</keyword>
<keyword evidence="1" id="KW-1133">Transmembrane helix</keyword>
<feature type="transmembrane region" description="Helical" evidence="1">
    <location>
        <begin position="6"/>
        <end position="26"/>
    </location>
</feature>
<keyword evidence="1" id="KW-0472">Membrane</keyword>
<dbReference type="Proteomes" id="UP001443914">
    <property type="component" value="Unassembled WGS sequence"/>
</dbReference>
<reference evidence="2" key="1">
    <citation type="submission" date="2024-03" db="EMBL/GenBank/DDBJ databases">
        <title>WGS assembly of Saponaria officinalis var. Norfolk2.</title>
        <authorList>
            <person name="Jenkins J."/>
            <person name="Shu S."/>
            <person name="Grimwood J."/>
            <person name="Barry K."/>
            <person name="Goodstein D."/>
            <person name="Schmutz J."/>
            <person name="Leebens-Mack J."/>
            <person name="Osbourn A."/>
        </authorList>
    </citation>
    <scope>NUCLEOTIDE SEQUENCE [LARGE SCALE GENOMIC DNA]</scope>
    <source>
        <strain evidence="2">JIC</strain>
    </source>
</reference>
<gene>
    <name evidence="2" type="ORF">RND81_08G164000</name>
</gene>
<dbReference type="EMBL" id="JBDFQZ010000008">
    <property type="protein sequence ID" value="KAK9699265.1"/>
    <property type="molecule type" value="Genomic_DNA"/>
</dbReference>